<evidence type="ECO:0000256" key="1">
    <source>
        <dbReference type="SAM" id="MobiDB-lite"/>
    </source>
</evidence>
<evidence type="ECO:0000313" key="3">
    <source>
        <dbReference type="Proteomes" id="UP000054485"/>
    </source>
</evidence>
<dbReference type="InParanoid" id="A0A0D0A2B4"/>
<dbReference type="EMBL" id="KN836294">
    <property type="protein sequence ID" value="KIK32314.1"/>
    <property type="molecule type" value="Genomic_DNA"/>
</dbReference>
<name>A0A0D0A2B4_9AGAM</name>
<feature type="compositionally biased region" description="Basic and acidic residues" evidence="1">
    <location>
        <begin position="1"/>
        <end position="12"/>
    </location>
</feature>
<reference evidence="2 3" key="1">
    <citation type="submission" date="2014-04" db="EMBL/GenBank/DDBJ databases">
        <authorList>
            <consortium name="DOE Joint Genome Institute"/>
            <person name="Kuo A."/>
            <person name="Ruytinx J."/>
            <person name="Rineau F."/>
            <person name="Colpaert J."/>
            <person name="Kohler A."/>
            <person name="Nagy L.G."/>
            <person name="Floudas D."/>
            <person name="Copeland A."/>
            <person name="Barry K.W."/>
            <person name="Cichocki N."/>
            <person name="Veneault-Fourrey C."/>
            <person name="LaButti K."/>
            <person name="Lindquist E.A."/>
            <person name="Lipzen A."/>
            <person name="Lundell T."/>
            <person name="Morin E."/>
            <person name="Murat C."/>
            <person name="Sun H."/>
            <person name="Tunlid A."/>
            <person name="Henrissat B."/>
            <person name="Grigoriev I.V."/>
            <person name="Hibbett D.S."/>
            <person name="Martin F."/>
            <person name="Nordberg H.P."/>
            <person name="Cantor M.N."/>
            <person name="Hua S.X."/>
        </authorList>
    </citation>
    <scope>NUCLEOTIDE SEQUENCE [LARGE SCALE GENOMIC DNA]</scope>
    <source>
        <strain evidence="2 3">UH-Slu-Lm8-n1</strain>
    </source>
</reference>
<accession>A0A0D0A2B4</accession>
<gene>
    <name evidence="2" type="ORF">CY34DRAFT_161829</name>
</gene>
<dbReference type="Proteomes" id="UP000054485">
    <property type="component" value="Unassembled WGS sequence"/>
</dbReference>
<reference evidence="3" key="2">
    <citation type="submission" date="2015-01" db="EMBL/GenBank/DDBJ databases">
        <title>Evolutionary Origins and Diversification of the Mycorrhizal Mutualists.</title>
        <authorList>
            <consortium name="DOE Joint Genome Institute"/>
            <consortium name="Mycorrhizal Genomics Consortium"/>
            <person name="Kohler A."/>
            <person name="Kuo A."/>
            <person name="Nagy L.G."/>
            <person name="Floudas D."/>
            <person name="Copeland A."/>
            <person name="Barry K.W."/>
            <person name="Cichocki N."/>
            <person name="Veneault-Fourrey C."/>
            <person name="LaButti K."/>
            <person name="Lindquist E.A."/>
            <person name="Lipzen A."/>
            <person name="Lundell T."/>
            <person name="Morin E."/>
            <person name="Murat C."/>
            <person name="Riley R."/>
            <person name="Ohm R."/>
            <person name="Sun H."/>
            <person name="Tunlid A."/>
            <person name="Henrissat B."/>
            <person name="Grigoriev I.V."/>
            <person name="Hibbett D.S."/>
            <person name="Martin F."/>
        </authorList>
    </citation>
    <scope>NUCLEOTIDE SEQUENCE [LARGE SCALE GENOMIC DNA]</scope>
    <source>
        <strain evidence="3">UH-Slu-Lm8-n1</strain>
    </source>
</reference>
<sequence>MESESLHLHDGNNDETVVDLPRVAGTGNRPFKREGFLEAVGPAGLKYRHYRYTELFHQASGLLCVRLAHSKSLVHSLWTFVKAIRALRWRFRTTQLRGPPRTSLVYGVRTTSPHPKTVPQCMNIGRKNMG</sequence>
<keyword evidence="3" id="KW-1185">Reference proteome</keyword>
<proteinExistence type="predicted"/>
<dbReference type="AlphaFoldDB" id="A0A0D0A2B4"/>
<feature type="region of interest" description="Disordered" evidence="1">
    <location>
        <begin position="1"/>
        <end position="23"/>
    </location>
</feature>
<protein>
    <submittedName>
        <fullName evidence="2">Uncharacterized protein</fullName>
    </submittedName>
</protein>
<organism evidence="2 3">
    <name type="scientific">Suillus luteus UH-Slu-Lm8-n1</name>
    <dbReference type="NCBI Taxonomy" id="930992"/>
    <lineage>
        <taxon>Eukaryota</taxon>
        <taxon>Fungi</taxon>
        <taxon>Dikarya</taxon>
        <taxon>Basidiomycota</taxon>
        <taxon>Agaricomycotina</taxon>
        <taxon>Agaricomycetes</taxon>
        <taxon>Agaricomycetidae</taxon>
        <taxon>Boletales</taxon>
        <taxon>Suillineae</taxon>
        <taxon>Suillaceae</taxon>
        <taxon>Suillus</taxon>
    </lineage>
</organism>
<dbReference type="HOGENOM" id="CLU_1939507_0_0_1"/>
<evidence type="ECO:0000313" key="2">
    <source>
        <dbReference type="EMBL" id="KIK32314.1"/>
    </source>
</evidence>